<reference evidence="6" key="1">
    <citation type="submission" date="2018-07" db="EMBL/GenBank/DDBJ databases">
        <title>Comparative genomics of catfishes provides insights into carnivory and benthic adaptation.</title>
        <authorList>
            <person name="Zhang Y."/>
            <person name="Wang D."/>
            <person name="Peng Z."/>
            <person name="Zheng S."/>
            <person name="Shao F."/>
            <person name="Tao W."/>
        </authorList>
    </citation>
    <scope>NUCLEOTIDE SEQUENCE</scope>
    <source>
        <strain evidence="6">Chongqing</strain>
    </source>
</reference>
<feature type="binding site" evidence="3">
    <location>
        <position position="246"/>
    </location>
    <ligand>
        <name>Zn(2+)</name>
        <dbReference type="ChEBI" id="CHEBI:29105"/>
    </ligand>
</feature>
<dbReference type="InterPro" id="IPR050134">
    <property type="entry name" value="NAD-dep_sirtuin_deacylases"/>
</dbReference>
<dbReference type="GO" id="GO:0005634">
    <property type="term" value="C:nucleus"/>
    <property type="evidence" value="ECO:0007669"/>
    <property type="project" value="TreeGrafter"/>
</dbReference>
<name>A0AAD5AVN8_SILAS</name>
<keyword evidence="7" id="KW-1185">Reference proteome</keyword>
<accession>A0AAD5AVN8</accession>
<evidence type="ECO:0000256" key="3">
    <source>
        <dbReference type="PROSITE-ProRule" id="PRU00236"/>
    </source>
</evidence>
<organism evidence="6 7">
    <name type="scientific">Silurus asotus</name>
    <name type="common">Amur catfish</name>
    <name type="synonym">Parasilurus asotus</name>
    <dbReference type="NCBI Taxonomy" id="30991"/>
    <lineage>
        <taxon>Eukaryota</taxon>
        <taxon>Metazoa</taxon>
        <taxon>Chordata</taxon>
        <taxon>Craniata</taxon>
        <taxon>Vertebrata</taxon>
        <taxon>Euteleostomi</taxon>
        <taxon>Actinopterygii</taxon>
        <taxon>Neopterygii</taxon>
        <taxon>Teleostei</taxon>
        <taxon>Ostariophysi</taxon>
        <taxon>Siluriformes</taxon>
        <taxon>Siluridae</taxon>
        <taxon>Silurus</taxon>
    </lineage>
</organism>
<dbReference type="PANTHER" id="PTHR11085:SF2">
    <property type="entry name" value="NOVEL PROTEIN SIMILAR TO VERTEBRATE SIRTUIN (SILENT MATING TYPE INFORMATION REGULATION 2 HOMOLOG) 2 (S. CEREVISIAE) (SIRT2)"/>
    <property type="match status" value="1"/>
</dbReference>
<dbReference type="EMBL" id="MU551596">
    <property type="protein sequence ID" value="KAI5623903.1"/>
    <property type="molecule type" value="Genomic_DNA"/>
</dbReference>
<dbReference type="Pfam" id="PF02146">
    <property type="entry name" value="SIR2"/>
    <property type="match status" value="1"/>
</dbReference>
<dbReference type="InterPro" id="IPR026591">
    <property type="entry name" value="Sirtuin_cat_small_dom_sf"/>
</dbReference>
<feature type="region of interest" description="Disordered" evidence="4">
    <location>
        <begin position="373"/>
        <end position="398"/>
    </location>
</feature>
<keyword evidence="1" id="KW-0808">Transferase</keyword>
<evidence type="ECO:0000256" key="1">
    <source>
        <dbReference type="ARBA" id="ARBA00022679"/>
    </source>
</evidence>
<gene>
    <name evidence="6" type="ORF">C0J50_16584</name>
</gene>
<dbReference type="Gene3D" id="3.40.50.1220">
    <property type="entry name" value="TPP-binding domain"/>
    <property type="match status" value="1"/>
</dbReference>
<evidence type="ECO:0000259" key="5">
    <source>
        <dbReference type="PROSITE" id="PS50305"/>
    </source>
</evidence>
<feature type="binding site" evidence="3">
    <location>
        <position position="222"/>
    </location>
    <ligand>
        <name>Zn(2+)</name>
        <dbReference type="ChEBI" id="CHEBI:29105"/>
    </ligand>
</feature>
<keyword evidence="3" id="KW-0479">Metal-binding</keyword>
<dbReference type="GO" id="GO:0046872">
    <property type="term" value="F:metal ion binding"/>
    <property type="evidence" value="ECO:0007669"/>
    <property type="project" value="UniProtKB-KW"/>
</dbReference>
<proteinExistence type="predicted"/>
<dbReference type="GO" id="GO:0017136">
    <property type="term" value="F:histone deacetylase activity, NAD-dependent"/>
    <property type="evidence" value="ECO:0007669"/>
    <property type="project" value="TreeGrafter"/>
</dbReference>
<comment type="caution">
    <text evidence="6">The sequence shown here is derived from an EMBL/GenBank/DDBJ whole genome shotgun (WGS) entry which is preliminary data.</text>
</comment>
<feature type="region of interest" description="Disordered" evidence="4">
    <location>
        <begin position="1"/>
        <end position="42"/>
    </location>
</feature>
<dbReference type="Proteomes" id="UP001205998">
    <property type="component" value="Unassembled WGS sequence"/>
</dbReference>
<protein>
    <recommendedName>
        <fullName evidence="5">Deacetylase sirtuin-type domain-containing protein</fullName>
    </recommendedName>
</protein>
<feature type="binding site" evidence="3">
    <location>
        <position position="243"/>
    </location>
    <ligand>
        <name>Zn(2+)</name>
        <dbReference type="ChEBI" id="CHEBI:29105"/>
    </ligand>
</feature>
<evidence type="ECO:0000256" key="2">
    <source>
        <dbReference type="ARBA" id="ARBA00023027"/>
    </source>
</evidence>
<keyword evidence="3" id="KW-0862">Zinc</keyword>
<feature type="compositionally biased region" description="Basic and acidic residues" evidence="4">
    <location>
        <begin position="1"/>
        <end position="12"/>
    </location>
</feature>
<dbReference type="InterPro" id="IPR029035">
    <property type="entry name" value="DHS-like_NAD/FAD-binding_dom"/>
</dbReference>
<dbReference type="GO" id="GO:0070403">
    <property type="term" value="F:NAD+ binding"/>
    <property type="evidence" value="ECO:0007669"/>
    <property type="project" value="InterPro"/>
</dbReference>
<feature type="compositionally biased region" description="Polar residues" evidence="4">
    <location>
        <begin position="13"/>
        <end position="22"/>
    </location>
</feature>
<dbReference type="PANTHER" id="PTHR11085">
    <property type="entry name" value="NAD-DEPENDENT PROTEIN DEACYLASE SIRTUIN-5, MITOCHONDRIAL-RELATED"/>
    <property type="match status" value="1"/>
</dbReference>
<dbReference type="SUPFAM" id="SSF52467">
    <property type="entry name" value="DHS-like NAD/FAD-binding domain"/>
    <property type="match status" value="1"/>
</dbReference>
<dbReference type="InterPro" id="IPR026590">
    <property type="entry name" value="Ssirtuin_cat_dom"/>
</dbReference>
<dbReference type="Gene3D" id="3.30.1600.10">
    <property type="entry name" value="SIR2/SIRT2 'Small Domain"/>
    <property type="match status" value="1"/>
</dbReference>
<feature type="binding site" evidence="3">
    <location>
        <position position="219"/>
    </location>
    <ligand>
        <name>Zn(2+)</name>
        <dbReference type="ChEBI" id="CHEBI:29105"/>
    </ligand>
</feature>
<evidence type="ECO:0000313" key="7">
    <source>
        <dbReference type="Proteomes" id="UP001205998"/>
    </source>
</evidence>
<sequence length="398" mass="44164">MSKAKINRDRRNNQPGFSRVTRSSISSQESASSSSQQNKPSDSVLLDDLSLMRVSELQASLARKGKLSKAGTDVSKSMSGRSVPLGALETVGRLMKLGRVRNVVVVAGAGISTASGIPDFRTPGTGLYANLKKYNLPYPEAIFNIDYFSDDPRPFFSLAKELYPGRHRPNYIHYFIRMLHQKGLLLRMYTQNIDGLEKMCGIPDDKLVEAHGNFATASCHLCYTPFPADEAKKSIMSDSVPTCSFCSATVKPNVVFFGEDLPETYFQHETDFPKADLLIIMGTSLKIEPFASLVNTVKPRVLRLLLNRHAVGPFEQKPLRRGDYVELGDLLDLVQRLSEIVGWHTEIQHLMKSNENEVLPSIPMVISGSHSESEQQHRVCSCSNSEESDSSETDSKST</sequence>
<evidence type="ECO:0000313" key="6">
    <source>
        <dbReference type="EMBL" id="KAI5623903.1"/>
    </source>
</evidence>
<feature type="domain" description="Deacetylase sirtuin-type" evidence="5">
    <location>
        <begin position="81"/>
        <end position="344"/>
    </location>
</feature>
<feature type="active site" description="Proton acceptor" evidence="3">
    <location>
        <position position="211"/>
    </location>
</feature>
<dbReference type="InterPro" id="IPR003000">
    <property type="entry name" value="Sirtuin"/>
</dbReference>
<keyword evidence="2" id="KW-0520">NAD</keyword>
<dbReference type="AlphaFoldDB" id="A0AAD5AVN8"/>
<feature type="compositionally biased region" description="Low complexity" evidence="4">
    <location>
        <begin position="23"/>
        <end position="42"/>
    </location>
</feature>
<evidence type="ECO:0000256" key="4">
    <source>
        <dbReference type="SAM" id="MobiDB-lite"/>
    </source>
</evidence>
<dbReference type="PROSITE" id="PS50305">
    <property type="entry name" value="SIRTUIN"/>
    <property type="match status" value="1"/>
</dbReference>